<dbReference type="CDD" id="cd06170">
    <property type="entry name" value="LuxR_C_like"/>
    <property type="match status" value="1"/>
</dbReference>
<accession>A0A1D3DPS1</accession>
<dbReference type="CDD" id="cd17535">
    <property type="entry name" value="REC_NarL-like"/>
    <property type="match status" value="1"/>
</dbReference>
<dbReference type="SMART" id="SM00448">
    <property type="entry name" value="REC"/>
    <property type="match status" value="1"/>
</dbReference>
<organism evidence="6 7">
    <name type="scientific">Streptomyces thermolilacinus SPC6</name>
    <dbReference type="NCBI Taxonomy" id="1306406"/>
    <lineage>
        <taxon>Bacteria</taxon>
        <taxon>Bacillati</taxon>
        <taxon>Actinomycetota</taxon>
        <taxon>Actinomycetes</taxon>
        <taxon>Kitasatosporales</taxon>
        <taxon>Streptomycetaceae</taxon>
        <taxon>Streptomyces</taxon>
    </lineage>
</organism>
<dbReference type="SUPFAM" id="SSF52172">
    <property type="entry name" value="CheY-like"/>
    <property type="match status" value="1"/>
</dbReference>
<dbReference type="GO" id="GO:0000160">
    <property type="term" value="P:phosphorelay signal transduction system"/>
    <property type="evidence" value="ECO:0007669"/>
    <property type="project" value="InterPro"/>
</dbReference>
<dbReference type="InterPro" id="IPR000792">
    <property type="entry name" value="Tscrpt_reg_LuxR_C"/>
</dbReference>
<dbReference type="SUPFAM" id="SSF46894">
    <property type="entry name" value="C-terminal effector domain of the bipartite response regulators"/>
    <property type="match status" value="1"/>
</dbReference>
<keyword evidence="1 3" id="KW-0597">Phosphoprotein</keyword>
<dbReference type="Gene3D" id="3.40.50.2300">
    <property type="match status" value="1"/>
</dbReference>
<name>A0A1D3DPS1_9ACTN</name>
<dbReference type="InterPro" id="IPR016032">
    <property type="entry name" value="Sig_transdc_resp-reg_C-effctor"/>
</dbReference>
<dbReference type="STRING" id="1306406.J116_007390"/>
<feature type="domain" description="Response regulatory" evidence="5">
    <location>
        <begin position="3"/>
        <end position="120"/>
    </location>
</feature>
<sequence length="200" mass="20890">MIRVLVVEDHAVVRAGLVALLNTALGIEVVGEAADAECALAKAARLRPDVALLDIDLPGGMDGIALAGALIGRVPTCRPLMLTAIERPGHLARALAAGARGYLLKSATPEETADAIRRVAAGGRVVDARLRDRRPEPCPLTEREAEALGLAAQGATAREIAADLFLSVGTVRNRLSSSIGKLHARTLVDAIGIAQRHGWI</sequence>
<evidence type="ECO:0000259" key="5">
    <source>
        <dbReference type="PROSITE" id="PS50110"/>
    </source>
</evidence>
<evidence type="ECO:0000313" key="7">
    <source>
        <dbReference type="Proteomes" id="UP000095329"/>
    </source>
</evidence>
<evidence type="ECO:0000313" key="6">
    <source>
        <dbReference type="EMBL" id="OEJ94320.1"/>
    </source>
</evidence>
<evidence type="ECO:0000259" key="4">
    <source>
        <dbReference type="PROSITE" id="PS50043"/>
    </source>
</evidence>
<dbReference type="GO" id="GO:0006355">
    <property type="term" value="P:regulation of DNA-templated transcription"/>
    <property type="evidence" value="ECO:0007669"/>
    <property type="project" value="InterPro"/>
</dbReference>
<protein>
    <submittedName>
        <fullName evidence="6">DNA-binding response regulator</fullName>
    </submittedName>
</protein>
<dbReference type="PROSITE" id="PS00622">
    <property type="entry name" value="HTH_LUXR_1"/>
    <property type="match status" value="1"/>
</dbReference>
<dbReference type="AlphaFoldDB" id="A0A1D3DPS1"/>
<dbReference type="PROSITE" id="PS50110">
    <property type="entry name" value="RESPONSE_REGULATORY"/>
    <property type="match status" value="1"/>
</dbReference>
<gene>
    <name evidence="6" type="ORF">J116_007390</name>
</gene>
<dbReference type="Proteomes" id="UP000095329">
    <property type="component" value="Unassembled WGS sequence"/>
</dbReference>
<dbReference type="PANTHER" id="PTHR43214:SF42">
    <property type="entry name" value="TRANSCRIPTIONAL REGULATORY PROTEIN DESR"/>
    <property type="match status" value="1"/>
</dbReference>
<dbReference type="InterPro" id="IPR039420">
    <property type="entry name" value="WalR-like"/>
</dbReference>
<dbReference type="Pfam" id="PF00196">
    <property type="entry name" value="GerE"/>
    <property type="match status" value="1"/>
</dbReference>
<dbReference type="PANTHER" id="PTHR43214">
    <property type="entry name" value="TWO-COMPONENT RESPONSE REGULATOR"/>
    <property type="match status" value="1"/>
</dbReference>
<dbReference type="EMBL" id="ASHX02000001">
    <property type="protein sequence ID" value="OEJ94320.1"/>
    <property type="molecule type" value="Genomic_DNA"/>
</dbReference>
<evidence type="ECO:0000256" key="2">
    <source>
        <dbReference type="ARBA" id="ARBA00023125"/>
    </source>
</evidence>
<dbReference type="SMART" id="SM00421">
    <property type="entry name" value="HTH_LUXR"/>
    <property type="match status" value="1"/>
</dbReference>
<dbReference type="RefSeq" id="WP_023586453.1">
    <property type="nucleotide sequence ID" value="NZ_ASHX02000001.1"/>
</dbReference>
<feature type="modified residue" description="4-aspartylphosphate" evidence="3">
    <location>
        <position position="54"/>
    </location>
</feature>
<reference evidence="6 7" key="1">
    <citation type="journal article" date="2013" name="Genome Announc.">
        <title>Genome Sequence of Streptomyces violaceusniger Strain SPC6, a Halotolerant Streptomycete That Exhibits Rapid Growth and Development.</title>
        <authorList>
            <person name="Chen X."/>
            <person name="Zhang B."/>
            <person name="Zhang W."/>
            <person name="Wu X."/>
            <person name="Zhang M."/>
            <person name="Chen T."/>
            <person name="Liu G."/>
            <person name="Dyson P."/>
        </authorList>
    </citation>
    <scope>NUCLEOTIDE SEQUENCE [LARGE SCALE GENOMIC DNA]</scope>
    <source>
        <strain evidence="6 7">SPC6</strain>
    </source>
</reference>
<proteinExistence type="predicted"/>
<dbReference type="OrthoDB" id="9808843at2"/>
<keyword evidence="2 6" id="KW-0238">DNA-binding</keyword>
<dbReference type="PROSITE" id="PS50043">
    <property type="entry name" value="HTH_LUXR_2"/>
    <property type="match status" value="1"/>
</dbReference>
<dbReference type="InterPro" id="IPR001789">
    <property type="entry name" value="Sig_transdc_resp-reg_receiver"/>
</dbReference>
<keyword evidence="7" id="KW-1185">Reference proteome</keyword>
<dbReference type="GO" id="GO:0003677">
    <property type="term" value="F:DNA binding"/>
    <property type="evidence" value="ECO:0007669"/>
    <property type="project" value="UniProtKB-KW"/>
</dbReference>
<dbReference type="InterPro" id="IPR058245">
    <property type="entry name" value="NreC/VraR/RcsB-like_REC"/>
</dbReference>
<dbReference type="Pfam" id="PF00072">
    <property type="entry name" value="Response_reg"/>
    <property type="match status" value="1"/>
</dbReference>
<feature type="domain" description="HTH luxR-type" evidence="4">
    <location>
        <begin position="133"/>
        <end position="198"/>
    </location>
</feature>
<dbReference type="eggNOG" id="COG2197">
    <property type="taxonomic scope" value="Bacteria"/>
</dbReference>
<evidence type="ECO:0000256" key="1">
    <source>
        <dbReference type="ARBA" id="ARBA00022553"/>
    </source>
</evidence>
<comment type="caution">
    <text evidence="6">The sequence shown here is derived from an EMBL/GenBank/DDBJ whole genome shotgun (WGS) entry which is preliminary data.</text>
</comment>
<evidence type="ECO:0000256" key="3">
    <source>
        <dbReference type="PROSITE-ProRule" id="PRU00169"/>
    </source>
</evidence>
<dbReference type="InterPro" id="IPR011006">
    <property type="entry name" value="CheY-like_superfamily"/>
</dbReference>
<dbReference type="PRINTS" id="PR00038">
    <property type="entry name" value="HTHLUXR"/>
</dbReference>